<evidence type="ECO:0000256" key="5">
    <source>
        <dbReference type="ARBA" id="ARBA00022842"/>
    </source>
</evidence>
<evidence type="ECO:0000256" key="4">
    <source>
        <dbReference type="ARBA" id="ARBA00022723"/>
    </source>
</evidence>
<dbReference type="Pfam" id="PF00348">
    <property type="entry name" value="polyprenyl_synt"/>
    <property type="match status" value="1"/>
</dbReference>
<dbReference type="CDD" id="cd00685">
    <property type="entry name" value="Trans_IPPS_HT"/>
    <property type="match status" value="1"/>
</dbReference>
<comment type="cofactor">
    <cofactor evidence="1">
        <name>Mg(2+)</name>
        <dbReference type="ChEBI" id="CHEBI:18420"/>
    </cofactor>
</comment>
<dbReference type="PANTHER" id="PTHR43281:SF1">
    <property type="entry name" value="FARNESYL DIPHOSPHATE SYNTHASE"/>
    <property type="match status" value="1"/>
</dbReference>
<keyword evidence="6" id="KW-0414">Isoprene biosynthesis</keyword>
<evidence type="ECO:0000313" key="7">
    <source>
        <dbReference type="EMBL" id="GKV20563.1"/>
    </source>
</evidence>
<evidence type="ECO:0000313" key="8">
    <source>
        <dbReference type="Proteomes" id="UP001054252"/>
    </source>
</evidence>
<comment type="caution">
    <text evidence="7">The sequence shown here is derived from an EMBL/GenBank/DDBJ whole genome shotgun (WGS) entry which is preliminary data.</text>
</comment>
<gene>
    <name evidence="7" type="ORF">SLEP1_g30665</name>
</gene>
<evidence type="ECO:0000256" key="3">
    <source>
        <dbReference type="ARBA" id="ARBA00022679"/>
    </source>
</evidence>
<evidence type="ECO:0000256" key="1">
    <source>
        <dbReference type="ARBA" id="ARBA00001946"/>
    </source>
</evidence>
<dbReference type="InterPro" id="IPR033749">
    <property type="entry name" value="Polyprenyl_synt_CS"/>
</dbReference>
<keyword evidence="5" id="KW-0460">Magnesium</keyword>
<protein>
    <recommendedName>
        <fullName evidence="9">Geranylgeranyl diphosphate synthase</fullName>
    </recommendedName>
</protein>
<dbReference type="GO" id="GO:0008299">
    <property type="term" value="P:isoprenoid biosynthetic process"/>
    <property type="evidence" value="ECO:0007669"/>
    <property type="project" value="UniProtKB-KW"/>
</dbReference>
<dbReference type="InterPro" id="IPR008949">
    <property type="entry name" value="Isoprenoid_synthase_dom_sf"/>
</dbReference>
<dbReference type="InterPro" id="IPR000092">
    <property type="entry name" value="Polyprenyl_synt"/>
</dbReference>
<evidence type="ECO:0000256" key="2">
    <source>
        <dbReference type="ARBA" id="ARBA00006706"/>
    </source>
</evidence>
<dbReference type="EMBL" id="BPVZ01000055">
    <property type="protein sequence ID" value="GKV20563.1"/>
    <property type="molecule type" value="Genomic_DNA"/>
</dbReference>
<keyword evidence="4" id="KW-0479">Metal-binding</keyword>
<dbReference type="Proteomes" id="UP001054252">
    <property type="component" value="Unassembled WGS sequence"/>
</dbReference>
<dbReference type="PROSITE" id="PS00444">
    <property type="entry name" value="POLYPRENYL_SYNTHASE_2"/>
    <property type="match status" value="1"/>
</dbReference>
<dbReference type="Gene3D" id="1.10.600.10">
    <property type="entry name" value="Farnesyl Diphosphate Synthase"/>
    <property type="match status" value="2"/>
</dbReference>
<name>A0AAV5K6F8_9ROSI</name>
<dbReference type="GO" id="GO:0046872">
    <property type="term" value="F:metal ion binding"/>
    <property type="evidence" value="ECO:0007669"/>
    <property type="project" value="UniProtKB-KW"/>
</dbReference>
<comment type="similarity">
    <text evidence="2">Belongs to the FPP/GGPP synthase family.</text>
</comment>
<dbReference type="PANTHER" id="PTHR43281">
    <property type="entry name" value="FARNESYL DIPHOSPHATE SYNTHASE"/>
    <property type="match status" value="1"/>
</dbReference>
<sequence>MERKRDINWHTEACCRVHDQEGKKGQQALDEAVPLQHPVKVHEAMRYSLLAGGKRIRPLLCIASCELMGGKETLAIPMACTVEMIHTASLISDDLPCMDNDDLTRGKPTSHNVYGEKFAVLAGYINMHKNKTARLLEASAVCGAIIGGGSDEDVERARSYARRIGLLFQVVDDILDVSMSSEVLEKTYGQKGLGE</sequence>
<dbReference type="AlphaFoldDB" id="A0AAV5K6F8"/>
<dbReference type="GO" id="GO:0005737">
    <property type="term" value="C:cytoplasm"/>
    <property type="evidence" value="ECO:0007669"/>
    <property type="project" value="UniProtKB-ARBA"/>
</dbReference>
<evidence type="ECO:0000256" key="6">
    <source>
        <dbReference type="ARBA" id="ARBA00023229"/>
    </source>
</evidence>
<dbReference type="GO" id="GO:0004659">
    <property type="term" value="F:prenyltransferase activity"/>
    <property type="evidence" value="ECO:0007669"/>
    <property type="project" value="InterPro"/>
</dbReference>
<keyword evidence="3" id="KW-0808">Transferase</keyword>
<accession>A0AAV5K6F8</accession>
<organism evidence="7 8">
    <name type="scientific">Rubroshorea leprosula</name>
    <dbReference type="NCBI Taxonomy" id="152421"/>
    <lineage>
        <taxon>Eukaryota</taxon>
        <taxon>Viridiplantae</taxon>
        <taxon>Streptophyta</taxon>
        <taxon>Embryophyta</taxon>
        <taxon>Tracheophyta</taxon>
        <taxon>Spermatophyta</taxon>
        <taxon>Magnoliopsida</taxon>
        <taxon>eudicotyledons</taxon>
        <taxon>Gunneridae</taxon>
        <taxon>Pentapetalae</taxon>
        <taxon>rosids</taxon>
        <taxon>malvids</taxon>
        <taxon>Malvales</taxon>
        <taxon>Dipterocarpaceae</taxon>
        <taxon>Rubroshorea</taxon>
    </lineage>
</organism>
<dbReference type="SUPFAM" id="SSF48576">
    <property type="entry name" value="Terpenoid synthases"/>
    <property type="match status" value="1"/>
</dbReference>
<evidence type="ECO:0008006" key="9">
    <source>
        <dbReference type="Google" id="ProtNLM"/>
    </source>
</evidence>
<proteinExistence type="inferred from homology"/>
<keyword evidence="8" id="KW-1185">Reference proteome</keyword>
<reference evidence="7 8" key="1">
    <citation type="journal article" date="2021" name="Commun. Biol.">
        <title>The genome of Shorea leprosula (Dipterocarpaceae) highlights the ecological relevance of drought in aseasonal tropical rainforests.</title>
        <authorList>
            <person name="Ng K.K.S."/>
            <person name="Kobayashi M.J."/>
            <person name="Fawcett J.A."/>
            <person name="Hatakeyama M."/>
            <person name="Paape T."/>
            <person name="Ng C.H."/>
            <person name="Ang C.C."/>
            <person name="Tnah L.H."/>
            <person name="Lee C.T."/>
            <person name="Nishiyama T."/>
            <person name="Sese J."/>
            <person name="O'Brien M.J."/>
            <person name="Copetti D."/>
            <person name="Mohd Noor M.I."/>
            <person name="Ong R.C."/>
            <person name="Putra M."/>
            <person name="Sireger I.Z."/>
            <person name="Indrioko S."/>
            <person name="Kosugi Y."/>
            <person name="Izuno A."/>
            <person name="Isagi Y."/>
            <person name="Lee S.L."/>
            <person name="Shimizu K.K."/>
        </authorList>
    </citation>
    <scope>NUCLEOTIDE SEQUENCE [LARGE SCALE GENOMIC DNA]</scope>
    <source>
        <strain evidence="7">214</strain>
    </source>
</reference>